<dbReference type="SUPFAM" id="SSF56925">
    <property type="entry name" value="OMPA-like"/>
    <property type="match status" value="1"/>
</dbReference>
<evidence type="ECO:0000313" key="4">
    <source>
        <dbReference type="Proteomes" id="UP000199029"/>
    </source>
</evidence>
<keyword evidence="4" id="KW-1185">Reference proteome</keyword>
<dbReference type="AlphaFoldDB" id="A0A1I5YBS5"/>
<gene>
    <name evidence="3" type="ORF">SAMN04515668_2346</name>
</gene>
<dbReference type="STRING" id="1227077.SAMN04515668_2346"/>
<feature type="domain" description="Outer membrane protein beta-barrel" evidence="2">
    <location>
        <begin position="19"/>
        <end position="172"/>
    </location>
</feature>
<proteinExistence type="predicted"/>
<dbReference type="EMBL" id="FOXS01000002">
    <property type="protein sequence ID" value="SFQ41580.1"/>
    <property type="molecule type" value="Genomic_DNA"/>
</dbReference>
<dbReference type="Pfam" id="PF13568">
    <property type="entry name" value="OMP_b-brl_2"/>
    <property type="match status" value="1"/>
</dbReference>
<sequence>MKKVILSLGLLVGVTAAAQAQNVTFGLKAGVNLANVTGDNTRELKSIIGANGGLAANFGFSDLLSVQPELLYSMKGTKYEVSNYKREGRLNYLDVPVLVKFNADGPFFELGPQVGFLVSQKTTEEVGGRTASTNSTDGTRKVDFGYVLGLGYQLASGPSLGLRYNGGFSDLSDPSVAGAVTRNSVFQFQLGYMFGGK</sequence>
<protein>
    <submittedName>
        <fullName evidence="3">Outer membrane protein beta-barrel domain-containing protein</fullName>
    </submittedName>
</protein>
<feature type="chain" id="PRO_5011773974" evidence="1">
    <location>
        <begin position="21"/>
        <end position="197"/>
    </location>
</feature>
<evidence type="ECO:0000259" key="2">
    <source>
        <dbReference type="Pfam" id="PF13568"/>
    </source>
</evidence>
<feature type="signal peptide" evidence="1">
    <location>
        <begin position="1"/>
        <end position="20"/>
    </location>
</feature>
<dbReference type="OrthoDB" id="838174at2"/>
<name>A0A1I5YBS5_HYMAR</name>
<evidence type="ECO:0000313" key="3">
    <source>
        <dbReference type="EMBL" id="SFQ41580.1"/>
    </source>
</evidence>
<organism evidence="3 4">
    <name type="scientific">Hymenobacter arizonensis</name>
    <name type="common">Siccationidurans arizonensis</name>
    <dbReference type="NCBI Taxonomy" id="1227077"/>
    <lineage>
        <taxon>Bacteria</taxon>
        <taxon>Pseudomonadati</taxon>
        <taxon>Bacteroidota</taxon>
        <taxon>Cytophagia</taxon>
        <taxon>Cytophagales</taxon>
        <taxon>Hymenobacteraceae</taxon>
        <taxon>Hymenobacter</taxon>
    </lineage>
</organism>
<dbReference type="RefSeq" id="WP_092672756.1">
    <property type="nucleotide sequence ID" value="NZ_FOXS01000002.1"/>
</dbReference>
<dbReference type="InterPro" id="IPR011250">
    <property type="entry name" value="OMP/PagP_B-barrel"/>
</dbReference>
<accession>A0A1I5YBS5</accession>
<reference evidence="4" key="1">
    <citation type="submission" date="2016-10" db="EMBL/GenBank/DDBJ databases">
        <authorList>
            <person name="Varghese N."/>
            <person name="Submissions S."/>
        </authorList>
    </citation>
    <scope>NUCLEOTIDE SEQUENCE [LARGE SCALE GENOMIC DNA]</scope>
    <source>
        <strain evidence="4">OR362-8,ATCC BAA-1266,JCM 13504</strain>
    </source>
</reference>
<evidence type="ECO:0000256" key="1">
    <source>
        <dbReference type="SAM" id="SignalP"/>
    </source>
</evidence>
<keyword evidence="1" id="KW-0732">Signal</keyword>
<dbReference type="InterPro" id="IPR025665">
    <property type="entry name" value="Beta-barrel_OMP_2"/>
</dbReference>
<dbReference type="Proteomes" id="UP000199029">
    <property type="component" value="Unassembled WGS sequence"/>
</dbReference>